<name>A0AB74E2U8_STAAU</name>
<evidence type="ECO:0008006" key="6">
    <source>
        <dbReference type="Google" id="ProtNLM"/>
    </source>
</evidence>
<sequence>MPQGLEVFRVLYHKYPDESELLIYFIEGLMSENQTDEALEYLSYVEPSPEKLMLEADLYQQINMMEVAIDKLQEALELEPNDPIIHFALAEMLYYDGQYLRATSEYETVLETGEYQVNGVNLFSRMADCSLQSGNYSDAIRLYDEINEDEMTSEDYLKKAISYDKNDITQEAIKIMTTLLSKDPDYIQGYLYLQSLYE</sequence>
<proteinExistence type="predicted"/>
<keyword evidence="1" id="KW-0677">Repeat</keyword>
<dbReference type="Pfam" id="PF13174">
    <property type="entry name" value="TPR_6"/>
    <property type="match status" value="1"/>
</dbReference>
<dbReference type="PROSITE" id="PS50005">
    <property type="entry name" value="TPR"/>
    <property type="match status" value="1"/>
</dbReference>
<evidence type="ECO:0000313" key="5">
    <source>
        <dbReference type="Proteomes" id="UP000293434"/>
    </source>
</evidence>
<keyword evidence="2 3" id="KW-0802">TPR repeat</keyword>
<dbReference type="PANTHER" id="PTHR45586:SF1">
    <property type="entry name" value="LIPOPOLYSACCHARIDE ASSEMBLY PROTEIN B"/>
    <property type="match status" value="1"/>
</dbReference>
<accession>A0AB74E2U8</accession>
<evidence type="ECO:0000256" key="1">
    <source>
        <dbReference type="ARBA" id="ARBA00022737"/>
    </source>
</evidence>
<organism evidence="4 5">
    <name type="scientific">Staphylococcus aureus</name>
    <dbReference type="NCBI Taxonomy" id="1280"/>
    <lineage>
        <taxon>Bacteria</taxon>
        <taxon>Bacillati</taxon>
        <taxon>Bacillota</taxon>
        <taxon>Bacilli</taxon>
        <taxon>Bacillales</taxon>
        <taxon>Staphylococcaceae</taxon>
        <taxon>Staphylococcus</taxon>
    </lineage>
</organism>
<feature type="non-terminal residue" evidence="4">
    <location>
        <position position="198"/>
    </location>
</feature>
<dbReference type="InterPro" id="IPR019734">
    <property type="entry name" value="TPR_rpt"/>
</dbReference>
<gene>
    <name evidence="4" type="ORF">EIG94_15910</name>
</gene>
<dbReference type="Proteomes" id="UP000293434">
    <property type="component" value="Unassembled WGS sequence"/>
</dbReference>
<dbReference type="EMBL" id="RQTC01000509">
    <property type="protein sequence ID" value="RZH89792.1"/>
    <property type="molecule type" value="Genomic_DNA"/>
</dbReference>
<dbReference type="InterPro" id="IPR051012">
    <property type="entry name" value="CellSynth/LPSAsmb/PSIAsmb"/>
</dbReference>
<reference evidence="4 5" key="1">
    <citation type="submission" date="2018-11" db="EMBL/GenBank/DDBJ databases">
        <title>Genomic profiling of Staphylococcus species from a Poultry farm system in KwaZulu-Natal, South Africa.</title>
        <authorList>
            <person name="Amoako D.G."/>
            <person name="Somboro A.M."/>
            <person name="Abia A.L.K."/>
            <person name="Bester L.A."/>
            <person name="Essack S.Y."/>
        </authorList>
    </citation>
    <scope>NUCLEOTIDE SEQUENCE [LARGE SCALE GENOMIC DNA]</scope>
    <source>
        <strain evidence="4 5">SA9</strain>
    </source>
</reference>
<dbReference type="AlphaFoldDB" id="A0AB74E2U8"/>
<evidence type="ECO:0000313" key="4">
    <source>
        <dbReference type="EMBL" id="RZH89792.1"/>
    </source>
</evidence>
<evidence type="ECO:0000256" key="2">
    <source>
        <dbReference type="ARBA" id="ARBA00022803"/>
    </source>
</evidence>
<comment type="caution">
    <text evidence="4">The sequence shown here is derived from an EMBL/GenBank/DDBJ whole genome shotgun (WGS) entry which is preliminary data.</text>
</comment>
<protein>
    <recommendedName>
        <fullName evidence="6">Tetratricopeptide repeat protein</fullName>
    </recommendedName>
</protein>
<feature type="repeat" description="TPR" evidence="3">
    <location>
        <begin position="49"/>
        <end position="82"/>
    </location>
</feature>
<dbReference type="InterPro" id="IPR011990">
    <property type="entry name" value="TPR-like_helical_dom_sf"/>
</dbReference>
<dbReference type="PANTHER" id="PTHR45586">
    <property type="entry name" value="TPR REPEAT-CONTAINING PROTEIN PA4667"/>
    <property type="match status" value="1"/>
</dbReference>
<dbReference type="SUPFAM" id="SSF48452">
    <property type="entry name" value="TPR-like"/>
    <property type="match status" value="1"/>
</dbReference>
<evidence type="ECO:0000256" key="3">
    <source>
        <dbReference type="PROSITE-ProRule" id="PRU00339"/>
    </source>
</evidence>
<dbReference type="Gene3D" id="1.25.40.10">
    <property type="entry name" value="Tetratricopeptide repeat domain"/>
    <property type="match status" value="1"/>
</dbReference>